<keyword evidence="2" id="KW-1185">Reference proteome</keyword>
<sequence length="134" mass="15385">MHYVKAVFNADNCGILAYGFKVNMLCKELEITYDNFQEGYTSKGIKLNDKQYAHLQRLLKVKNFKASNMNMERYYLVMDPYEWTLQCISDDGSPMLDISGVDGDLIPPKPISILVEYVVSIGIEVELLKAMRLF</sequence>
<dbReference type="EMBL" id="CP025746">
    <property type="protein sequence ID" value="QAA32332.1"/>
    <property type="molecule type" value="Genomic_DNA"/>
</dbReference>
<name>A0A3R5QU06_9CLOT</name>
<accession>A0A3R5QU06</accession>
<dbReference type="KEGG" id="cmah:C1I91_12170"/>
<reference evidence="1 2" key="1">
    <citation type="submission" date="2018-01" db="EMBL/GenBank/DDBJ databases">
        <title>Genome Sequencing and Assembly of Anaerobacter polyendosporus strain CT4.</title>
        <authorList>
            <person name="Tachaapaikoon C."/>
            <person name="Sutheeworapong S."/>
            <person name="Jenjaroenpun P."/>
            <person name="Wongsurawat T."/>
            <person name="Nookeaw I."/>
            <person name="Cheawchanlertfa P."/>
            <person name="Kosugi A."/>
            <person name="Cheevadhanarak S."/>
            <person name="Ratanakhanokchai K."/>
        </authorList>
    </citation>
    <scope>NUCLEOTIDE SEQUENCE [LARGE SCALE GENOMIC DNA]</scope>
    <source>
        <strain evidence="1 2">CT4</strain>
    </source>
</reference>
<dbReference type="RefSeq" id="WP_128213119.1">
    <property type="nucleotide sequence ID" value="NZ_CP025746.1"/>
</dbReference>
<dbReference type="AlphaFoldDB" id="A0A3R5QU06"/>
<protein>
    <submittedName>
        <fullName evidence="1">Uncharacterized protein</fullName>
    </submittedName>
</protein>
<proteinExistence type="predicted"/>
<dbReference type="OrthoDB" id="9933930at2"/>
<gene>
    <name evidence="1" type="ORF">C1I91_12170</name>
</gene>
<evidence type="ECO:0000313" key="2">
    <source>
        <dbReference type="Proteomes" id="UP000286268"/>
    </source>
</evidence>
<evidence type="ECO:0000313" key="1">
    <source>
        <dbReference type="EMBL" id="QAA32332.1"/>
    </source>
</evidence>
<dbReference type="Proteomes" id="UP000286268">
    <property type="component" value="Chromosome"/>
</dbReference>
<organism evidence="1 2">
    <name type="scientific">Clostridium manihotivorum</name>
    <dbReference type="NCBI Taxonomy" id="2320868"/>
    <lineage>
        <taxon>Bacteria</taxon>
        <taxon>Bacillati</taxon>
        <taxon>Bacillota</taxon>
        <taxon>Clostridia</taxon>
        <taxon>Eubacteriales</taxon>
        <taxon>Clostridiaceae</taxon>
        <taxon>Clostridium</taxon>
    </lineage>
</organism>